<keyword evidence="5 7" id="KW-0687">Ribonucleoprotein</keyword>
<dbReference type="InterPro" id="IPR018079">
    <property type="entry name" value="Ribosomal_uS4_CS"/>
</dbReference>
<dbReference type="InterPro" id="IPR022801">
    <property type="entry name" value="Ribosomal_uS4"/>
</dbReference>
<dbReference type="AlphaFoldDB" id="A0A368BKT8"/>
<dbReference type="Gene3D" id="3.10.290.10">
    <property type="entry name" value="RNA-binding S4 domain"/>
    <property type="match status" value="1"/>
</dbReference>
<evidence type="ECO:0000256" key="1">
    <source>
        <dbReference type="ARBA" id="ARBA00007465"/>
    </source>
</evidence>
<dbReference type="InterPro" id="IPR005709">
    <property type="entry name" value="Ribosomal_uS4_bac-type"/>
</dbReference>
<dbReference type="SUPFAM" id="SSF55174">
    <property type="entry name" value="Alpha-L RNA-binding motif"/>
    <property type="match status" value="1"/>
</dbReference>
<name>A0A368BKT8_9GAMM</name>
<keyword evidence="2 7" id="KW-0699">rRNA-binding</keyword>
<dbReference type="GO" id="GO:0003735">
    <property type="term" value="F:structural constituent of ribosome"/>
    <property type="evidence" value="ECO:0007669"/>
    <property type="project" value="InterPro"/>
</dbReference>
<comment type="function">
    <text evidence="7">One of the primary rRNA binding proteins, it binds directly to 16S rRNA where it nucleates assembly of the body of the 30S subunit.</text>
</comment>
<comment type="caution">
    <text evidence="11">The sequence shown here is derived from an EMBL/GenBank/DDBJ whole genome shotgun (WGS) entry which is preliminary data.</text>
</comment>
<keyword evidence="3 7" id="KW-0694">RNA-binding</keyword>
<dbReference type="Pfam" id="PF00163">
    <property type="entry name" value="Ribosomal_S4"/>
    <property type="match status" value="1"/>
</dbReference>
<dbReference type="NCBIfam" id="TIGR01017">
    <property type="entry name" value="rpsD_bact"/>
    <property type="match status" value="1"/>
</dbReference>
<evidence type="ECO:0000256" key="7">
    <source>
        <dbReference type="HAMAP-Rule" id="MF_01306"/>
    </source>
</evidence>
<dbReference type="InterPro" id="IPR002942">
    <property type="entry name" value="S4_RNA-bd"/>
</dbReference>
<evidence type="ECO:0000259" key="9">
    <source>
        <dbReference type="SMART" id="SM00363"/>
    </source>
</evidence>
<dbReference type="InterPro" id="IPR036986">
    <property type="entry name" value="S4_RNA-bd_sf"/>
</dbReference>
<evidence type="ECO:0000256" key="4">
    <source>
        <dbReference type="ARBA" id="ARBA00022980"/>
    </source>
</evidence>
<evidence type="ECO:0000256" key="6">
    <source>
        <dbReference type="ARBA" id="ARBA00035254"/>
    </source>
</evidence>
<organism evidence="11 12">
    <name type="scientific">SAR86 cluster bacterium</name>
    <dbReference type="NCBI Taxonomy" id="2030880"/>
    <lineage>
        <taxon>Bacteria</taxon>
        <taxon>Pseudomonadati</taxon>
        <taxon>Pseudomonadota</taxon>
        <taxon>Gammaproteobacteria</taxon>
        <taxon>SAR86 cluster</taxon>
    </lineage>
</organism>
<evidence type="ECO:0000313" key="12">
    <source>
        <dbReference type="Proteomes" id="UP000252147"/>
    </source>
</evidence>
<dbReference type="NCBIfam" id="NF003717">
    <property type="entry name" value="PRK05327.1"/>
    <property type="match status" value="1"/>
</dbReference>
<evidence type="ECO:0000313" key="11">
    <source>
        <dbReference type="EMBL" id="RCL37939.1"/>
    </source>
</evidence>
<protein>
    <recommendedName>
        <fullName evidence="6 7">Small ribosomal subunit protein uS4</fullName>
    </recommendedName>
</protein>
<keyword evidence="4 7" id="KW-0689">Ribosomal protein</keyword>
<dbReference type="SMART" id="SM00363">
    <property type="entry name" value="S4"/>
    <property type="match status" value="1"/>
</dbReference>
<dbReference type="PROSITE" id="PS00632">
    <property type="entry name" value="RIBOSOMAL_S4"/>
    <property type="match status" value="1"/>
</dbReference>
<comment type="function">
    <text evidence="7">With S5 and S12 plays an important role in translational accuracy.</text>
</comment>
<dbReference type="FunFam" id="3.10.290.10:FF:000001">
    <property type="entry name" value="30S ribosomal protein S4"/>
    <property type="match status" value="1"/>
</dbReference>
<reference evidence="11 12" key="1">
    <citation type="journal article" date="2018" name="Microbiome">
        <title>Fine metagenomic profile of the Mediterranean stratified and mixed water columns revealed by assembly and recruitment.</title>
        <authorList>
            <person name="Haro-Moreno J.M."/>
            <person name="Lopez-Perez M."/>
            <person name="De La Torre J.R."/>
            <person name="Picazo A."/>
            <person name="Camacho A."/>
            <person name="Rodriguez-Valera F."/>
        </authorList>
    </citation>
    <scope>NUCLEOTIDE SEQUENCE [LARGE SCALE GENOMIC DNA]</scope>
    <source>
        <strain evidence="11">MED-G83</strain>
    </source>
</reference>
<dbReference type="CDD" id="cd00165">
    <property type="entry name" value="S4"/>
    <property type="match status" value="1"/>
</dbReference>
<comment type="subunit">
    <text evidence="7">Part of the 30S ribosomal subunit. Contacts protein S5. The interaction surface between S4 and S5 is involved in control of translational fidelity.</text>
</comment>
<proteinExistence type="inferred from homology"/>
<accession>A0A368BKT8</accession>
<comment type="similarity">
    <text evidence="1 7 8">Belongs to the universal ribosomal protein uS4 family.</text>
</comment>
<evidence type="ECO:0000259" key="10">
    <source>
        <dbReference type="SMART" id="SM01390"/>
    </source>
</evidence>
<dbReference type="PANTHER" id="PTHR11831">
    <property type="entry name" value="30S 40S RIBOSOMAL PROTEIN"/>
    <property type="match status" value="1"/>
</dbReference>
<feature type="domain" description="RNA-binding S4" evidence="9">
    <location>
        <begin position="95"/>
        <end position="159"/>
    </location>
</feature>
<evidence type="ECO:0000256" key="8">
    <source>
        <dbReference type="RuleBase" id="RU003699"/>
    </source>
</evidence>
<dbReference type="GO" id="GO:0015935">
    <property type="term" value="C:small ribosomal subunit"/>
    <property type="evidence" value="ECO:0007669"/>
    <property type="project" value="InterPro"/>
</dbReference>
<dbReference type="PROSITE" id="PS50889">
    <property type="entry name" value="S4"/>
    <property type="match status" value="1"/>
</dbReference>
<sequence length="205" mass="23382">MARYTGPRLRLSRREGTDLLLTTGTRSIESKCKFESKPGNSNPRGRLSDYGTQLREKQKVKRMYGLLEKQFRNSYLKAAKTKGNTGENLMNILESRLDNVVYRMGFGVTRAEARQMVSHKSIEVNGECVNVPSYNVKPEDQVSVREKSKSQLRIKAAAQLAKSKDKHSWLDVSHDDMTGKFLSYPDRSELSSEINENLIIELYSK</sequence>
<gene>
    <name evidence="7" type="primary">rpsD</name>
    <name evidence="11" type="ORF">DBW97_03890</name>
</gene>
<dbReference type="SMART" id="SM01390">
    <property type="entry name" value="Ribosomal_S4"/>
    <property type="match status" value="1"/>
</dbReference>
<feature type="domain" description="Small ribosomal subunit protein uS4 N-terminal" evidence="10">
    <location>
        <begin position="3"/>
        <end position="94"/>
    </location>
</feature>
<dbReference type="PANTHER" id="PTHR11831:SF4">
    <property type="entry name" value="SMALL RIBOSOMAL SUBUNIT PROTEIN US4M"/>
    <property type="match status" value="1"/>
</dbReference>
<dbReference type="Proteomes" id="UP000252147">
    <property type="component" value="Unassembled WGS sequence"/>
</dbReference>
<dbReference type="Pfam" id="PF01479">
    <property type="entry name" value="S4"/>
    <property type="match status" value="1"/>
</dbReference>
<dbReference type="GO" id="GO:0006412">
    <property type="term" value="P:translation"/>
    <property type="evidence" value="ECO:0007669"/>
    <property type="project" value="UniProtKB-UniRule"/>
</dbReference>
<dbReference type="FunFam" id="1.10.1050.10:FF:000001">
    <property type="entry name" value="30S ribosomal protein S4"/>
    <property type="match status" value="1"/>
</dbReference>
<dbReference type="InterPro" id="IPR001912">
    <property type="entry name" value="Ribosomal_uS4_N"/>
</dbReference>
<dbReference type="HAMAP" id="MF_01306_B">
    <property type="entry name" value="Ribosomal_uS4_B"/>
    <property type="match status" value="1"/>
</dbReference>
<evidence type="ECO:0000256" key="5">
    <source>
        <dbReference type="ARBA" id="ARBA00023274"/>
    </source>
</evidence>
<evidence type="ECO:0000256" key="2">
    <source>
        <dbReference type="ARBA" id="ARBA00022730"/>
    </source>
</evidence>
<dbReference type="GO" id="GO:0042274">
    <property type="term" value="P:ribosomal small subunit biogenesis"/>
    <property type="evidence" value="ECO:0007669"/>
    <property type="project" value="TreeGrafter"/>
</dbReference>
<evidence type="ECO:0000256" key="3">
    <source>
        <dbReference type="ARBA" id="ARBA00022884"/>
    </source>
</evidence>
<dbReference type="GO" id="GO:0019843">
    <property type="term" value="F:rRNA binding"/>
    <property type="evidence" value="ECO:0007669"/>
    <property type="project" value="UniProtKB-UniRule"/>
</dbReference>
<dbReference type="Gene3D" id="1.10.1050.10">
    <property type="entry name" value="Ribosomal Protein S4 Delta 41, Chain A, domain 1"/>
    <property type="match status" value="1"/>
</dbReference>
<dbReference type="EMBL" id="QOPD01000006">
    <property type="protein sequence ID" value="RCL37939.1"/>
    <property type="molecule type" value="Genomic_DNA"/>
</dbReference>